<dbReference type="InterPro" id="IPR007110">
    <property type="entry name" value="Ig-like_dom"/>
</dbReference>
<evidence type="ECO:0000313" key="9">
    <source>
        <dbReference type="RefSeq" id="XP_067160558.1"/>
    </source>
</evidence>
<keyword evidence="5" id="KW-0812">Transmembrane</keyword>
<dbReference type="Gene3D" id="2.60.40.10">
    <property type="entry name" value="Immunoglobulins"/>
    <property type="match status" value="2"/>
</dbReference>
<proteinExistence type="predicted"/>
<feature type="transmembrane region" description="Helical" evidence="5">
    <location>
        <begin position="278"/>
        <end position="296"/>
    </location>
</feature>
<dbReference type="InterPro" id="IPR013783">
    <property type="entry name" value="Ig-like_fold"/>
</dbReference>
<keyword evidence="7" id="KW-1185">Reference proteome</keyword>
<evidence type="ECO:0000313" key="7">
    <source>
        <dbReference type="Proteomes" id="UP001652627"/>
    </source>
</evidence>
<reference evidence="8 9" key="1">
    <citation type="submission" date="2025-05" db="UniProtKB">
        <authorList>
            <consortium name="RefSeq"/>
        </authorList>
    </citation>
    <scope>IDENTIFICATION</scope>
    <source>
        <tissue evidence="8 9">Blood</tissue>
    </source>
</reference>
<name>A0ABM4F6H1_9AVES</name>
<dbReference type="Pfam" id="PF13927">
    <property type="entry name" value="Ig_3"/>
    <property type="match status" value="1"/>
</dbReference>
<organism evidence="7 9">
    <name type="scientific">Apteryx mantelli</name>
    <name type="common">North Island brown kiwi</name>
    <dbReference type="NCBI Taxonomy" id="2696672"/>
    <lineage>
        <taxon>Eukaryota</taxon>
        <taxon>Metazoa</taxon>
        <taxon>Chordata</taxon>
        <taxon>Craniata</taxon>
        <taxon>Vertebrata</taxon>
        <taxon>Euteleostomi</taxon>
        <taxon>Archelosauria</taxon>
        <taxon>Archosauria</taxon>
        <taxon>Dinosauria</taxon>
        <taxon>Saurischia</taxon>
        <taxon>Theropoda</taxon>
        <taxon>Coelurosauria</taxon>
        <taxon>Aves</taxon>
        <taxon>Palaeognathae</taxon>
        <taxon>Apterygiformes</taxon>
        <taxon>Apterygidae</taxon>
        <taxon>Apteryx</taxon>
    </lineage>
</organism>
<feature type="transmembrane region" description="Helical" evidence="5">
    <location>
        <begin position="384"/>
        <end position="403"/>
    </location>
</feature>
<evidence type="ECO:0000313" key="8">
    <source>
        <dbReference type="RefSeq" id="XP_067160557.1"/>
    </source>
</evidence>
<dbReference type="InterPro" id="IPR003599">
    <property type="entry name" value="Ig_sub"/>
</dbReference>
<comment type="subcellular location">
    <subcellularLocation>
        <location evidence="1">Membrane</location>
    </subcellularLocation>
</comment>
<feature type="transmembrane region" description="Helical" evidence="5">
    <location>
        <begin position="340"/>
        <end position="364"/>
    </location>
</feature>
<keyword evidence="2" id="KW-0732">Signal</keyword>
<dbReference type="InterPro" id="IPR036179">
    <property type="entry name" value="Ig-like_dom_sf"/>
</dbReference>
<dbReference type="PANTHER" id="PTHR12080:SF59">
    <property type="entry name" value="HEPATIC AND GLIAL CELL ADHESION MOLECULE"/>
    <property type="match status" value="1"/>
</dbReference>
<feature type="transmembrane region" description="Helical" evidence="5">
    <location>
        <begin position="302"/>
        <end position="328"/>
    </location>
</feature>
<keyword evidence="3 5" id="KW-0472">Membrane</keyword>
<evidence type="ECO:0000256" key="1">
    <source>
        <dbReference type="ARBA" id="ARBA00004370"/>
    </source>
</evidence>
<evidence type="ECO:0000256" key="2">
    <source>
        <dbReference type="ARBA" id="ARBA00022729"/>
    </source>
</evidence>
<feature type="domain" description="Ig-like" evidence="6">
    <location>
        <begin position="141"/>
        <end position="223"/>
    </location>
</feature>
<evidence type="ECO:0000256" key="5">
    <source>
        <dbReference type="SAM" id="Phobius"/>
    </source>
</evidence>
<dbReference type="SMART" id="SM00409">
    <property type="entry name" value="IG"/>
    <property type="match status" value="2"/>
</dbReference>
<dbReference type="SUPFAM" id="SSF48726">
    <property type="entry name" value="Immunoglobulin"/>
    <property type="match status" value="2"/>
</dbReference>
<sequence length="434" mass="48358">MGPREPSLASWLSVTAWQAAQDLFLILQWTSVAMEIAERRIVAEGSSVLLYAPDIKNVNFTEWEYIKNTTPEFILQYYADSQSPTIYSAYRGRVIFYPKNGSLLLQKLQETDSGVYKATVDLMQDKARITFLEVIKPVPQPELQCSSSLAGSPIELLCVLPKGRVDTISWKKEGRPLSPERCYQLSENITVLRIGKGEKADCGSYSCNVSNVISWKEAVLNLTVVGLPLPLHHALRMAAVALVFAVGSAVNFVVLLCQPEKQGPGKKVRRWMTAPIQGLVCVSSLLLLATSIVWMQQEGPSAAFVLLGLFLFATIITTALHTATLVCRPAALIHFKTKKWYHVILDTATPTVVIVLVLFTSLLLHNIQQLHERGCSKPVDLTASFVLAAAVALFVLLAFFLWYHKNEKKERKMENRRVTHVTQGMTTSQVQEEL</sequence>
<keyword evidence="4" id="KW-0325">Glycoprotein</keyword>
<feature type="transmembrane region" description="Helical" evidence="5">
    <location>
        <begin position="237"/>
        <end position="257"/>
    </location>
</feature>
<protein>
    <submittedName>
        <fullName evidence="8 9">Cell surface A33 antigen-like isoform X1</fullName>
    </submittedName>
</protein>
<dbReference type="GeneID" id="106496743"/>
<dbReference type="Proteomes" id="UP001652627">
    <property type="component" value="Chromosome 13"/>
</dbReference>
<accession>A0ABM4F6H1</accession>
<dbReference type="RefSeq" id="XP_067160558.1">
    <property type="nucleotide sequence ID" value="XM_067304457.1"/>
</dbReference>
<dbReference type="RefSeq" id="XP_067160557.1">
    <property type="nucleotide sequence ID" value="XM_067304456.1"/>
</dbReference>
<dbReference type="PROSITE" id="PS50835">
    <property type="entry name" value="IG_LIKE"/>
    <property type="match status" value="1"/>
</dbReference>
<evidence type="ECO:0000259" key="6">
    <source>
        <dbReference type="PROSITE" id="PS50835"/>
    </source>
</evidence>
<keyword evidence="5" id="KW-1133">Transmembrane helix</keyword>
<evidence type="ECO:0000256" key="4">
    <source>
        <dbReference type="ARBA" id="ARBA00023180"/>
    </source>
</evidence>
<dbReference type="PANTHER" id="PTHR12080">
    <property type="entry name" value="SIGNALING LYMPHOCYTIC ACTIVATION MOLECULE"/>
    <property type="match status" value="1"/>
</dbReference>
<evidence type="ECO:0000256" key="3">
    <source>
        <dbReference type="ARBA" id="ARBA00023136"/>
    </source>
</evidence>
<gene>
    <name evidence="8 9" type="primary">LOC106496743</name>
</gene>
<dbReference type="InterPro" id="IPR015631">
    <property type="entry name" value="CD2/SLAM_rcpt"/>
</dbReference>